<dbReference type="EMBL" id="CM056741">
    <property type="protein sequence ID" value="KAJ8688362.1"/>
    <property type="molecule type" value="Genomic_DNA"/>
</dbReference>
<gene>
    <name evidence="1" type="ORF">QAD02_024157</name>
</gene>
<evidence type="ECO:0000313" key="2">
    <source>
        <dbReference type="Proteomes" id="UP001239111"/>
    </source>
</evidence>
<keyword evidence="2" id="KW-1185">Reference proteome</keyword>
<accession>A0ACC2Q1B6</accession>
<comment type="caution">
    <text evidence="1">The sequence shown here is derived from an EMBL/GenBank/DDBJ whole genome shotgun (WGS) entry which is preliminary data.</text>
</comment>
<name>A0ACC2Q1B6_9HYME</name>
<dbReference type="Proteomes" id="UP001239111">
    <property type="component" value="Chromosome 1"/>
</dbReference>
<evidence type="ECO:0000313" key="1">
    <source>
        <dbReference type="EMBL" id="KAJ8688362.1"/>
    </source>
</evidence>
<sequence>MGQLNAIMMNEPEVRVLFDEAGDNGLALGGKYIPEELLSQILSYGNYKDLCQYQLVCKRWNHLIQSYVWRKKAEMTLGHLLPVNNDIPWTLYYFICTKRAFRRNLIKNHSGEKKFSNWTITANGGNRWKVENPPDNVPKPEDVVFEGKKDCFVTSYDVCAKYQVIDLLKEGFTKHFLDVIQPPIHVSEWYCCRWDCPATYFCKVELLLDKEGSDEDILDHCKFVKKILNEDQDQWFKFEHKFENYGKGLRKIKFLHGGKDEKFWAGHYGSKMAGACVYFDLPNLQEHHYDDEPNSSLVTLDS</sequence>
<protein>
    <submittedName>
        <fullName evidence="1">Uncharacterized protein</fullName>
    </submittedName>
</protein>
<organism evidence="1 2">
    <name type="scientific">Eretmocerus hayati</name>
    <dbReference type="NCBI Taxonomy" id="131215"/>
    <lineage>
        <taxon>Eukaryota</taxon>
        <taxon>Metazoa</taxon>
        <taxon>Ecdysozoa</taxon>
        <taxon>Arthropoda</taxon>
        <taxon>Hexapoda</taxon>
        <taxon>Insecta</taxon>
        <taxon>Pterygota</taxon>
        <taxon>Neoptera</taxon>
        <taxon>Endopterygota</taxon>
        <taxon>Hymenoptera</taxon>
        <taxon>Apocrita</taxon>
        <taxon>Proctotrupomorpha</taxon>
        <taxon>Chalcidoidea</taxon>
        <taxon>Aphelinidae</taxon>
        <taxon>Aphelininae</taxon>
        <taxon>Eretmocerus</taxon>
    </lineage>
</organism>
<proteinExistence type="predicted"/>
<reference evidence="1" key="1">
    <citation type="submission" date="2023-04" db="EMBL/GenBank/DDBJ databases">
        <title>A chromosome-level genome assembly of the parasitoid wasp Eretmocerus hayati.</title>
        <authorList>
            <person name="Zhong Y."/>
            <person name="Liu S."/>
            <person name="Liu Y."/>
        </authorList>
    </citation>
    <scope>NUCLEOTIDE SEQUENCE</scope>
    <source>
        <strain evidence="1">ZJU_SS_LIU_2023</strain>
    </source>
</reference>